<comment type="similarity">
    <text evidence="1">Belongs to the type-B carboxylesterase/lipase family.</text>
</comment>
<reference evidence="9" key="1">
    <citation type="submission" date="2017-01" db="EMBL/GenBank/DDBJ databases">
        <title>Comparative genomics of anhydrobiosis in the tardigrade Hypsibius dujardini.</title>
        <authorList>
            <person name="Yoshida Y."/>
            <person name="Koutsovoulos G."/>
            <person name="Laetsch D."/>
            <person name="Stevens L."/>
            <person name="Kumar S."/>
            <person name="Horikawa D."/>
            <person name="Ishino K."/>
            <person name="Komine S."/>
            <person name="Tomita M."/>
            <person name="Blaxter M."/>
            <person name="Arakawa K."/>
        </authorList>
    </citation>
    <scope>NUCLEOTIDE SEQUENCE [LARGE SCALE GENOMIC DNA]</scope>
    <source>
        <strain evidence="9">Z151</strain>
    </source>
</reference>
<organism evidence="8 9">
    <name type="scientific">Hypsibius exemplaris</name>
    <name type="common">Freshwater tardigrade</name>
    <dbReference type="NCBI Taxonomy" id="2072580"/>
    <lineage>
        <taxon>Eukaryota</taxon>
        <taxon>Metazoa</taxon>
        <taxon>Ecdysozoa</taxon>
        <taxon>Tardigrada</taxon>
        <taxon>Eutardigrada</taxon>
        <taxon>Parachela</taxon>
        <taxon>Hypsibioidea</taxon>
        <taxon>Hypsibiidae</taxon>
        <taxon>Hypsibius</taxon>
    </lineage>
</organism>
<dbReference type="AlphaFoldDB" id="A0A9X6NAY1"/>
<feature type="region of interest" description="Disordered" evidence="5">
    <location>
        <begin position="51"/>
        <end position="91"/>
    </location>
</feature>
<comment type="caution">
    <text evidence="8">The sequence shown here is derived from an EMBL/GenBank/DDBJ whole genome shotgun (WGS) entry which is preliminary data.</text>
</comment>
<evidence type="ECO:0000256" key="4">
    <source>
        <dbReference type="ARBA" id="ARBA00022801"/>
    </source>
</evidence>
<dbReference type="OrthoDB" id="6846267at2759"/>
<keyword evidence="3 6" id="KW-0732">Signal</keyword>
<keyword evidence="4" id="KW-0378">Hydrolase</keyword>
<dbReference type="GO" id="GO:0052689">
    <property type="term" value="F:carboxylic ester hydrolase activity"/>
    <property type="evidence" value="ECO:0007669"/>
    <property type="project" value="UniProtKB-KW"/>
</dbReference>
<dbReference type="PANTHER" id="PTHR43903">
    <property type="entry name" value="NEUROLIGIN"/>
    <property type="match status" value="1"/>
</dbReference>
<feature type="signal peptide" evidence="6">
    <location>
        <begin position="1"/>
        <end position="30"/>
    </location>
</feature>
<accession>A0A9X6NAY1</accession>
<evidence type="ECO:0000313" key="8">
    <source>
        <dbReference type="EMBL" id="OWA50895.1"/>
    </source>
</evidence>
<evidence type="ECO:0000256" key="3">
    <source>
        <dbReference type="ARBA" id="ARBA00022729"/>
    </source>
</evidence>
<evidence type="ECO:0000259" key="7">
    <source>
        <dbReference type="Pfam" id="PF00135"/>
    </source>
</evidence>
<sequence length="888" mass="95060">MKKTSSPFPLLIRFGLVLATSSVLWNGIQGDETAFNGTDTENVLSDVVDTFNNATDTNNGTDTTAEEQPPDQFQEDATDVSNGTDSAFNQSSTDVLVPIEIQTTVSTITEDVSESSTKEPVAVTVIAGGNDDLDSIIAERLQNLKKYPLYVQQNFRDAIATGNLAAVLRFPYGRNPNTPRLTTQTTSSSAAPELVTSTTTGIPETTMVPIVTPTVLSTTMVSTTPITTVTVTVPASTTVNTTVTLSSTTKIPVTTATTVTTTTMVPSTTKNTTTTPTTTTSNITAASTTTTVTTTNSPTTRATTGTTISSTHSTAVTAITARTTVLARTSTATRRTTPPLPPQEFNPCYAFSDGTIELNGFAIAGNEIVETRLTSANQVVNVTSYAFIGLRYGKAKRFQIPTTNVDHTDYTLTTRPLAGYQCPQSGNDQPMSEDCLFIDVYVPSSVKTTGPGDCTSNPVILFIHGGAYRSGSKDLYDAMDLANAMDTVVVIPNYRLGVFGFLSTEDKTATGNWGLHDLKLALKWTNINVANFGGNPGKITLIGHSTGAALVSMMMLDPDNRVLVHNVVTMSGSSLAPWAMARGVKSSTVKLAQKLKCPASPPEVMVTCLKTKTAGELLGMAARLRQDSPTGFVFGPVVDGILLTATPAKILASASWKLSGSFTNGFMAHDAAVLMSLDQIWQNSGSRLSKLLVEWFQQVAFPESLQSILDCKSPPTYMMKNIYAFYEMVKSKSRSDTRNKLIQVATDALFVVPAVKEAAYYADRKLAAAGNTLYNISYNDNSVYKSLPSISGSIIGSSHAMDVAFLFGRPVASHLVISIMAGFDSGTSHLRDLLRHILQNKNMTNSILRFSSANATYLSLESTTGWLTKRKDLSKLLSFWGGVHTFGC</sequence>
<feature type="region of interest" description="Disordered" evidence="5">
    <location>
        <begin position="289"/>
        <end position="309"/>
    </location>
</feature>
<proteinExistence type="inferred from homology"/>
<evidence type="ECO:0000313" key="9">
    <source>
        <dbReference type="Proteomes" id="UP000192578"/>
    </source>
</evidence>
<protein>
    <submittedName>
        <fullName evidence="8">Liver carboxylesterase 1</fullName>
    </submittedName>
</protein>
<evidence type="ECO:0000256" key="5">
    <source>
        <dbReference type="SAM" id="MobiDB-lite"/>
    </source>
</evidence>
<dbReference type="Gene3D" id="3.40.50.1820">
    <property type="entry name" value="alpha/beta hydrolase"/>
    <property type="match status" value="1"/>
</dbReference>
<keyword evidence="9" id="KW-1185">Reference proteome</keyword>
<keyword evidence="2" id="KW-0719">Serine esterase</keyword>
<dbReference type="PROSITE" id="PS00941">
    <property type="entry name" value="CARBOXYLESTERASE_B_2"/>
    <property type="match status" value="1"/>
</dbReference>
<feature type="chain" id="PRO_5040820471" evidence="6">
    <location>
        <begin position="31"/>
        <end position="888"/>
    </location>
</feature>
<dbReference type="PROSITE" id="PS00122">
    <property type="entry name" value="CARBOXYLESTERASE_B_1"/>
    <property type="match status" value="1"/>
</dbReference>
<evidence type="ECO:0000256" key="1">
    <source>
        <dbReference type="ARBA" id="ARBA00005964"/>
    </source>
</evidence>
<gene>
    <name evidence="8" type="ORF">BV898_15398</name>
</gene>
<dbReference type="SUPFAM" id="SSF53474">
    <property type="entry name" value="alpha/beta-Hydrolases"/>
    <property type="match status" value="1"/>
</dbReference>
<dbReference type="InterPro" id="IPR002018">
    <property type="entry name" value="CarbesteraseB"/>
</dbReference>
<feature type="compositionally biased region" description="Acidic residues" evidence="5">
    <location>
        <begin position="64"/>
        <end position="78"/>
    </location>
</feature>
<feature type="domain" description="Carboxylesterase type B" evidence="7">
    <location>
        <begin position="383"/>
        <end position="814"/>
    </location>
</feature>
<dbReference type="InterPro" id="IPR019826">
    <property type="entry name" value="Carboxylesterase_B_AS"/>
</dbReference>
<dbReference type="Pfam" id="PF00135">
    <property type="entry name" value="COesterase"/>
    <property type="match status" value="1"/>
</dbReference>
<evidence type="ECO:0000256" key="6">
    <source>
        <dbReference type="SAM" id="SignalP"/>
    </source>
</evidence>
<dbReference type="InterPro" id="IPR051093">
    <property type="entry name" value="Neuroligin/BSAL"/>
</dbReference>
<dbReference type="InterPro" id="IPR019819">
    <property type="entry name" value="Carboxylesterase_B_CS"/>
</dbReference>
<dbReference type="InterPro" id="IPR029058">
    <property type="entry name" value="AB_hydrolase_fold"/>
</dbReference>
<dbReference type="Proteomes" id="UP000192578">
    <property type="component" value="Unassembled WGS sequence"/>
</dbReference>
<feature type="compositionally biased region" description="Polar residues" evidence="5">
    <location>
        <begin position="79"/>
        <end position="91"/>
    </location>
</feature>
<evidence type="ECO:0000256" key="2">
    <source>
        <dbReference type="ARBA" id="ARBA00022487"/>
    </source>
</evidence>
<name>A0A9X6NAY1_HYPEX</name>
<dbReference type="EMBL" id="MTYJ01000207">
    <property type="protein sequence ID" value="OWA50895.1"/>
    <property type="molecule type" value="Genomic_DNA"/>
</dbReference>
<feature type="compositionally biased region" description="Low complexity" evidence="5">
    <location>
        <begin position="51"/>
        <end position="63"/>
    </location>
</feature>